<dbReference type="RefSeq" id="WP_073604562.1">
    <property type="nucleotide sequence ID" value="NZ_FQXZ01000032.1"/>
</dbReference>
<protein>
    <recommendedName>
        <fullName evidence="2">PepSY domain-containing protein</fullName>
    </recommendedName>
</protein>
<dbReference type="STRING" id="1216006.VA7868_02943"/>
<feature type="chain" id="PRO_5012951707" description="PepSY domain-containing protein" evidence="1">
    <location>
        <begin position="28"/>
        <end position="94"/>
    </location>
</feature>
<dbReference type="Pfam" id="PF13670">
    <property type="entry name" value="PepSY_2"/>
    <property type="match status" value="1"/>
</dbReference>
<evidence type="ECO:0000313" key="3">
    <source>
        <dbReference type="EMBL" id="SHI25404.1"/>
    </source>
</evidence>
<keyword evidence="4" id="KW-1185">Reference proteome</keyword>
<sequence>MKLNKTTSLITRGFLLSFTLVSGAVFADPQCTTAPENNWIPFEKAKQQVLDMGYKIKVFKRTHTQCYELYGYDKTGERVEIYFNPVDMSKVKEE</sequence>
<dbReference type="AlphaFoldDB" id="A0A1M5ZMK1"/>
<evidence type="ECO:0000313" key="4">
    <source>
        <dbReference type="Proteomes" id="UP000184608"/>
    </source>
</evidence>
<accession>A0A1M5ZMK1</accession>
<gene>
    <name evidence="3" type="ORF">VA7868_02943</name>
</gene>
<keyword evidence="1" id="KW-0732">Signal</keyword>
<name>A0A1M5ZMK1_9VIBR</name>
<organism evidence="3 4">
    <name type="scientific">Vibrio aerogenes CECT 7868</name>
    <dbReference type="NCBI Taxonomy" id="1216006"/>
    <lineage>
        <taxon>Bacteria</taxon>
        <taxon>Pseudomonadati</taxon>
        <taxon>Pseudomonadota</taxon>
        <taxon>Gammaproteobacteria</taxon>
        <taxon>Vibrionales</taxon>
        <taxon>Vibrionaceae</taxon>
        <taxon>Vibrio</taxon>
    </lineage>
</organism>
<dbReference type="Proteomes" id="UP000184608">
    <property type="component" value="Unassembled WGS sequence"/>
</dbReference>
<evidence type="ECO:0000259" key="2">
    <source>
        <dbReference type="Pfam" id="PF13670"/>
    </source>
</evidence>
<dbReference type="OrthoDB" id="5625293at2"/>
<dbReference type="InterPro" id="IPR025711">
    <property type="entry name" value="PepSY"/>
</dbReference>
<proteinExistence type="predicted"/>
<evidence type="ECO:0000256" key="1">
    <source>
        <dbReference type="SAM" id="SignalP"/>
    </source>
</evidence>
<feature type="signal peptide" evidence="1">
    <location>
        <begin position="1"/>
        <end position="27"/>
    </location>
</feature>
<dbReference type="EMBL" id="FQXZ01000032">
    <property type="protein sequence ID" value="SHI25404.1"/>
    <property type="molecule type" value="Genomic_DNA"/>
</dbReference>
<reference evidence="3 4" key="1">
    <citation type="submission" date="2016-11" db="EMBL/GenBank/DDBJ databases">
        <authorList>
            <person name="Jaros S."/>
            <person name="Januszkiewicz K."/>
            <person name="Wedrychowicz H."/>
        </authorList>
    </citation>
    <scope>NUCLEOTIDE SEQUENCE [LARGE SCALE GENOMIC DNA]</scope>
    <source>
        <strain evidence="3 4">CECT 7868</strain>
    </source>
</reference>
<feature type="domain" description="PepSY" evidence="2">
    <location>
        <begin position="15"/>
        <end position="94"/>
    </location>
</feature>